<dbReference type="RefSeq" id="WP_011174237.1">
    <property type="nucleotide sequence ID" value="NZ_AP024270.1"/>
</dbReference>
<evidence type="ECO:0000256" key="6">
    <source>
        <dbReference type="ARBA" id="ARBA00022884"/>
    </source>
</evidence>
<dbReference type="AlphaFoldDB" id="A0A1J1ES02"/>
<gene>
    <name evidence="8" type="ORF">TthHB5018_10900</name>
</gene>
<keyword evidence="6" id="KW-0694">RNA-binding</keyword>
<sequence length="64" mass="7241">MADYAPEVKRLLREAGCYPVRQGKGDHEIWFSPITGRKFVVDSKIKSRHTANAVLKQAGLPKKF</sequence>
<keyword evidence="5" id="KW-0378">Hydrolase</keyword>
<dbReference type="SUPFAM" id="SSF54786">
    <property type="entry name" value="YcfA/nrd intein domain"/>
    <property type="match status" value="1"/>
</dbReference>
<evidence type="ECO:0000313" key="9">
    <source>
        <dbReference type="Proteomes" id="UP000596099"/>
    </source>
</evidence>
<keyword evidence="4" id="KW-0255">Endonuclease</keyword>
<organism evidence="8 9">
    <name type="scientific">Thermus thermophilus</name>
    <dbReference type="NCBI Taxonomy" id="274"/>
    <lineage>
        <taxon>Bacteria</taxon>
        <taxon>Thermotogati</taxon>
        <taxon>Deinococcota</taxon>
        <taxon>Deinococci</taxon>
        <taxon>Thermales</taxon>
        <taxon>Thermaceae</taxon>
        <taxon>Thermus</taxon>
    </lineage>
</organism>
<reference evidence="9" key="1">
    <citation type="submission" date="2021-01" db="EMBL/GenBank/DDBJ databases">
        <title>Complete Genome Sequence of Thermus thermophilus Strain HB5018, Isolated from Mine Onsen Hot Spring.</title>
        <authorList>
            <person name="Miyazaki K."/>
            <person name="Moriya T."/>
            <person name="Nemoto N."/>
            <person name="Oshima T."/>
            <person name="Yura K."/>
            <person name="Bessho Y."/>
        </authorList>
    </citation>
    <scope>NUCLEOTIDE SEQUENCE [LARGE SCALE GENOMIC DNA]</scope>
    <source>
        <strain evidence="9">HB5018</strain>
    </source>
</reference>
<dbReference type="GeneID" id="44146504"/>
<evidence type="ECO:0000256" key="1">
    <source>
        <dbReference type="ARBA" id="ARBA00006620"/>
    </source>
</evidence>
<dbReference type="InterPro" id="IPR038570">
    <property type="entry name" value="HicA_sf"/>
</dbReference>
<evidence type="ECO:0000256" key="7">
    <source>
        <dbReference type="ARBA" id="ARBA00023016"/>
    </source>
</evidence>
<dbReference type="Gene3D" id="3.30.920.30">
    <property type="entry name" value="Hypothetical protein"/>
    <property type="match status" value="1"/>
</dbReference>
<comment type="similarity">
    <text evidence="1">Belongs to the HicA mRNA interferase family.</text>
</comment>
<keyword evidence="3" id="KW-0540">Nuclease</keyword>
<dbReference type="GO" id="GO:0016787">
    <property type="term" value="F:hydrolase activity"/>
    <property type="evidence" value="ECO:0007669"/>
    <property type="project" value="UniProtKB-KW"/>
</dbReference>
<name>A0A1J1ES02_THETH</name>
<evidence type="ECO:0000256" key="2">
    <source>
        <dbReference type="ARBA" id="ARBA00022649"/>
    </source>
</evidence>
<keyword evidence="2" id="KW-1277">Toxin-antitoxin system</keyword>
<proteinExistence type="inferred from homology"/>
<evidence type="ECO:0000313" key="8">
    <source>
        <dbReference type="EMBL" id="BCP66156.1"/>
    </source>
</evidence>
<dbReference type="EMBL" id="AP024270">
    <property type="protein sequence ID" value="BCP66156.1"/>
    <property type="molecule type" value="Genomic_DNA"/>
</dbReference>
<evidence type="ECO:0000256" key="3">
    <source>
        <dbReference type="ARBA" id="ARBA00022722"/>
    </source>
</evidence>
<dbReference type="Pfam" id="PF07927">
    <property type="entry name" value="HicA_toxin"/>
    <property type="match status" value="1"/>
</dbReference>
<dbReference type="Proteomes" id="UP000596099">
    <property type="component" value="Chromosome"/>
</dbReference>
<protein>
    <submittedName>
        <fullName evidence="8">Addiction module toxin, HicA family protein</fullName>
    </submittedName>
</protein>
<dbReference type="InterPro" id="IPR012933">
    <property type="entry name" value="HicA_mRNA_interferase"/>
</dbReference>
<dbReference type="GO" id="GO:0004519">
    <property type="term" value="F:endonuclease activity"/>
    <property type="evidence" value="ECO:0007669"/>
    <property type="project" value="UniProtKB-KW"/>
</dbReference>
<evidence type="ECO:0000256" key="4">
    <source>
        <dbReference type="ARBA" id="ARBA00022759"/>
    </source>
</evidence>
<dbReference type="GO" id="GO:0003729">
    <property type="term" value="F:mRNA binding"/>
    <property type="evidence" value="ECO:0007669"/>
    <property type="project" value="InterPro"/>
</dbReference>
<accession>A0A1J1ES02</accession>
<keyword evidence="7" id="KW-0346">Stress response</keyword>
<evidence type="ECO:0000256" key="5">
    <source>
        <dbReference type="ARBA" id="ARBA00022801"/>
    </source>
</evidence>